<feature type="domain" description="PXA" evidence="8">
    <location>
        <begin position="335"/>
        <end position="509"/>
    </location>
</feature>
<dbReference type="EnsemblMetazoa" id="ADIR000554-RA">
    <property type="protein sequence ID" value="ADIR000554-PA"/>
    <property type="gene ID" value="ADIR000554"/>
</dbReference>
<feature type="domain" description="PPIase cyclophilin-type" evidence="7">
    <location>
        <begin position="69"/>
        <end position="216"/>
    </location>
</feature>
<dbReference type="PROSITE" id="PS00170">
    <property type="entry name" value="CSA_PPIASE_1"/>
    <property type="match status" value="1"/>
</dbReference>
<dbReference type="Proteomes" id="UP000075884">
    <property type="component" value="Unassembled WGS sequence"/>
</dbReference>
<dbReference type="InterPro" id="IPR020892">
    <property type="entry name" value="Cyclophilin-type_PPIase_CS"/>
</dbReference>
<comment type="subunit">
    <text evidence="4">Identified in the spliceosome C complex. Interacts with SNW1/SKIP. Interacts with CDC40/PRP17; this interaction leads to CDC40 isomerization. Interacts with RBM22.</text>
</comment>
<keyword evidence="2" id="KW-0697">Rotamase</keyword>
<evidence type="ECO:0000313" key="10">
    <source>
        <dbReference type="Proteomes" id="UP000075884"/>
    </source>
</evidence>
<dbReference type="VEuPathDB" id="VectorBase:ADIR000554"/>
<keyword evidence="10" id="KW-1185">Reference proteome</keyword>
<reference evidence="10" key="1">
    <citation type="submission" date="2013-03" db="EMBL/GenBank/DDBJ databases">
        <title>The Genome Sequence of Anopheles dirus WRAIR2.</title>
        <authorList>
            <consortium name="The Broad Institute Genomics Platform"/>
            <person name="Neafsey D.E."/>
            <person name="Walton C."/>
            <person name="Walker B."/>
            <person name="Young S.K."/>
            <person name="Zeng Q."/>
            <person name="Gargeya S."/>
            <person name="Fitzgerald M."/>
            <person name="Haas B."/>
            <person name="Abouelleil A."/>
            <person name="Allen A.W."/>
            <person name="Alvarado L."/>
            <person name="Arachchi H.M."/>
            <person name="Berlin A.M."/>
            <person name="Chapman S.B."/>
            <person name="Gainer-Dewar J."/>
            <person name="Goldberg J."/>
            <person name="Griggs A."/>
            <person name="Gujja S."/>
            <person name="Hansen M."/>
            <person name="Howarth C."/>
            <person name="Imamovic A."/>
            <person name="Ireland A."/>
            <person name="Larimer J."/>
            <person name="McCowan C."/>
            <person name="Murphy C."/>
            <person name="Pearson M."/>
            <person name="Poon T.W."/>
            <person name="Priest M."/>
            <person name="Roberts A."/>
            <person name="Saif S."/>
            <person name="Shea T."/>
            <person name="Sisk P."/>
            <person name="Sykes S."/>
            <person name="Wortman J."/>
            <person name="Nusbaum C."/>
            <person name="Birren B."/>
        </authorList>
    </citation>
    <scope>NUCLEOTIDE SEQUENCE [LARGE SCALE GENOMIC DNA]</scope>
    <source>
        <strain evidence="10">WRAIR2</strain>
    </source>
</reference>
<evidence type="ECO:0000259" key="8">
    <source>
        <dbReference type="PROSITE" id="PS51207"/>
    </source>
</evidence>
<dbReference type="InterPro" id="IPR036305">
    <property type="entry name" value="RGS_sf"/>
</dbReference>
<dbReference type="InterPro" id="IPR003114">
    <property type="entry name" value="Phox_assoc"/>
</dbReference>
<evidence type="ECO:0000256" key="6">
    <source>
        <dbReference type="SAM" id="Phobius"/>
    </source>
</evidence>
<dbReference type="AlphaFoldDB" id="A0A182MYU9"/>
<dbReference type="InterPro" id="IPR044926">
    <property type="entry name" value="RGS_subdomain_2"/>
</dbReference>
<feature type="transmembrane region" description="Helical" evidence="6">
    <location>
        <begin position="236"/>
        <end position="255"/>
    </location>
</feature>
<keyword evidence="6" id="KW-0472">Membrane</keyword>
<dbReference type="SUPFAM" id="SSF50891">
    <property type="entry name" value="Cyclophilin-like"/>
    <property type="match status" value="1"/>
</dbReference>
<reference evidence="9" key="2">
    <citation type="submission" date="2020-05" db="UniProtKB">
        <authorList>
            <consortium name="EnsemblMetazoa"/>
        </authorList>
    </citation>
    <scope>IDENTIFICATION</scope>
    <source>
        <strain evidence="9">WRAIR2</strain>
    </source>
</reference>
<dbReference type="Pfam" id="PF02194">
    <property type="entry name" value="PXA"/>
    <property type="match status" value="1"/>
</dbReference>
<dbReference type="SMART" id="SM00313">
    <property type="entry name" value="PXA"/>
    <property type="match status" value="1"/>
</dbReference>
<dbReference type="Gene3D" id="2.40.100.10">
    <property type="entry name" value="Cyclophilin-like"/>
    <property type="match status" value="1"/>
</dbReference>
<dbReference type="PROSITE" id="PS51207">
    <property type="entry name" value="PXA"/>
    <property type="match status" value="1"/>
</dbReference>
<dbReference type="PROSITE" id="PS50072">
    <property type="entry name" value="CSA_PPIASE_2"/>
    <property type="match status" value="1"/>
</dbReference>
<evidence type="ECO:0000256" key="3">
    <source>
        <dbReference type="ARBA" id="ARBA00023235"/>
    </source>
</evidence>
<organism evidence="9 10">
    <name type="scientific">Anopheles dirus</name>
    <dbReference type="NCBI Taxonomy" id="7168"/>
    <lineage>
        <taxon>Eukaryota</taxon>
        <taxon>Metazoa</taxon>
        <taxon>Ecdysozoa</taxon>
        <taxon>Arthropoda</taxon>
        <taxon>Hexapoda</taxon>
        <taxon>Insecta</taxon>
        <taxon>Pterygota</taxon>
        <taxon>Neoptera</taxon>
        <taxon>Endopterygota</taxon>
        <taxon>Diptera</taxon>
        <taxon>Nematocera</taxon>
        <taxon>Culicoidea</taxon>
        <taxon>Culicidae</taxon>
        <taxon>Anophelinae</taxon>
        <taxon>Anopheles</taxon>
    </lineage>
</organism>
<dbReference type="PANTHER" id="PTHR22775">
    <property type="entry name" value="SORTING NEXIN"/>
    <property type="match status" value="1"/>
</dbReference>
<keyword evidence="6" id="KW-0812">Transmembrane</keyword>
<evidence type="ECO:0000259" key="7">
    <source>
        <dbReference type="PROSITE" id="PS50072"/>
    </source>
</evidence>
<dbReference type="GO" id="GO:0035091">
    <property type="term" value="F:phosphatidylinositol binding"/>
    <property type="evidence" value="ECO:0007669"/>
    <property type="project" value="TreeGrafter"/>
</dbReference>
<dbReference type="InterPro" id="IPR029000">
    <property type="entry name" value="Cyclophilin-like_dom_sf"/>
</dbReference>
<dbReference type="FunFam" id="2.40.100.10:FF:000008">
    <property type="entry name" value="Peptidyl-prolyl cis-trans isomerase"/>
    <property type="match status" value="1"/>
</dbReference>
<proteinExistence type="predicted"/>
<dbReference type="Gene3D" id="1.10.167.10">
    <property type="entry name" value="Regulator of G-protein Signalling 4, domain 2"/>
    <property type="match status" value="1"/>
</dbReference>
<sequence>MYHSAYPRAQPKRLCFSSCHSADSVDQNKIDATCSRLRIKTLLKMLAIQSTSTGGIPDKLWQPHFVAFETTMGEITIELYWKHAPNTCRNFAELARRGYYNGTQFHRIIRDFMVQGGDPTGTGRGGQSIYGATFADEIHADLKHTGAGIVSMANSGPDTNGSQFFVTLGPTQWLDGKHTIFGRVHSGMQVVKRIGLVETDKNDRPVEAVKIVKGKRTGMLFYHVKEVLYKFYQDDIARVIAAAVLVLALVCTLYLSSIIGLTILLFFVNGCAAAVFVLNHKDTFGRYIQKVKDFFGFKDYDAYHKNECDVCGNVRCPRHNRNVLLPKPSQGFFIERSLDEAIDRFFTHILDNFIRSWYNQVTPDEEFLFHLKSTLRDALCRLVLRAKEIDAPGVIMNRLLPTVFIHYEIIAKMLLVDRVPMDKLAKTFVIDEYPIHPAVLNRGAELNYLRGIAKVLIPRLFTAENTGCKIFFNLIKELLTFWVLLPIMDVIADPNLINLLIIIATDKRPKDASRKVTDTAKEHKSERVEILGDFVGRSLRKLDCGVEVVVPQEILWEDKDKLYYFMQFLIKEGSVELLQFYLDVDNLNRELEDPHITTDPTKLSSLHQQSEKLLQKYQSMVQGASSQFNVEETNPITTLTEAHERVRLKLEEKWFKQFSKTSEYFTLVYGGRDIKEPFDKRGSDAAGCTATKFSAKFKDVIRGAVDGAPIEATEAPTVWDALNDVHPSNNIYNSVTQKLRKEKGQSLDVFMNTFMHSIESSPDIGEDVVMEKDPVKKKMKIPGQSVVFGDLFELKKASKNTHTTTLLSHSVRGPSQCFVYILVKVLNAPFIIVRLALAFCCVSRKSVDMLINSLTAKLIRAGLKESRLAFLINLLRELVFLRKQPEPTPAMLLKRQQEARKRLEDLRVGLGNAADVLQSPVLNKHLMYCLFDILLAEMYPEFDESSSGKD</sequence>
<evidence type="ECO:0000256" key="1">
    <source>
        <dbReference type="ARBA" id="ARBA00013194"/>
    </source>
</evidence>
<dbReference type="PRINTS" id="PR00153">
    <property type="entry name" value="CSAPPISMRASE"/>
</dbReference>
<keyword evidence="3" id="KW-0413">Isomerase</keyword>
<dbReference type="GO" id="GO:0005634">
    <property type="term" value="C:nucleus"/>
    <property type="evidence" value="ECO:0007669"/>
    <property type="project" value="UniProtKB-ARBA"/>
</dbReference>
<keyword evidence="6" id="KW-1133">Transmembrane helix</keyword>
<accession>A0A182MYU9</accession>
<evidence type="ECO:0000256" key="5">
    <source>
        <dbReference type="ARBA" id="ARBA00076195"/>
    </source>
</evidence>
<dbReference type="PANTHER" id="PTHR22775:SF44">
    <property type="entry name" value="SORTING NEXIN-14"/>
    <property type="match status" value="1"/>
</dbReference>
<dbReference type="Pfam" id="PF00160">
    <property type="entry name" value="Pro_isomerase"/>
    <property type="match status" value="1"/>
</dbReference>
<name>A0A182MYU9_9DIPT</name>
<evidence type="ECO:0000256" key="2">
    <source>
        <dbReference type="ARBA" id="ARBA00023110"/>
    </source>
</evidence>
<dbReference type="GO" id="GO:0006457">
    <property type="term" value="P:protein folding"/>
    <property type="evidence" value="ECO:0007669"/>
    <property type="project" value="InterPro"/>
</dbReference>
<evidence type="ECO:0000313" key="9">
    <source>
        <dbReference type="EnsemblMetazoa" id="ADIR000554-PA"/>
    </source>
</evidence>
<dbReference type="STRING" id="7168.A0A182MYU9"/>
<dbReference type="GO" id="GO:0003755">
    <property type="term" value="F:peptidyl-prolyl cis-trans isomerase activity"/>
    <property type="evidence" value="ECO:0007669"/>
    <property type="project" value="UniProtKB-KW"/>
</dbReference>
<evidence type="ECO:0000256" key="4">
    <source>
        <dbReference type="ARBA" id="ARBA00062845"/>
    </source>
</evidence>
<dbReference type="SUPFAM" id="SSF48097">
    <property type="entry name" value="Regulator of G-protein signaling, RGS"/>
    <property type="match status" value="1"/>
</dbReference>
<protein>
    <recommendedName>
        <fullName evidence="1">peptidylprolyl isomerase</fullName>
        <ecNumber evidence="1">5.2.1.8</ecNumber>
    </recommendedName>
    <alternativeName>
        <fullName evidence="5">Rotamase PPIL1</fullName>
    </alternativeName>
</protein>
<dbReference type="EC" id="5.2.1.8" evidence="1"/>
<dbReference type="InterPro" id="IPR002130">
    <property type="entry name" value="Cyclophilin-type_PPIase_dom"/>
</dbReference>